<keyword evidence="12" id="KW-0106">Calcium</keyword>
<evidence type="ECO:0000256" key="2">
    <source>
        <dbReference type="ARBA" id="ARBA00001946"/>
    </source>
</evidence>
<evidence type="ECO:0000256" key="5">
    <source>
        <dbReference type="ARBA" id="ARBA00022618"/>
    </source>
</evidence>
<keyword evidence="13" id="KW-0460">Magnesium</keyword>
<comment type="cofactor">
    <cofactor evidence="2">
        <name>Mg(2+)</name>
        <dbReference type="ChEBI" id="CHEBI:18420"/>
    </cofactor>
</comment>
<feature type="region of interest" description="Disordered" evidence="22">
    <location>
        <begin position="1"/>
        <end position="29"/>
    </location>
</feature>
<proteinExistence type="inferred from homology"/>
<dbReference type="PANTHER" id="PTHR21077">
    <property type="entry name" value="EME1 PROTEIN"/>
    <property type="match status" value="1"/>
</dbReference>
<comment type="subunit">
    <text evidence="21">Forms a heterodimer with MUS81.</text>
</comment>
<feature type="compositionally biased region" description="Basic and acidic residues" evidence="22">
    <location>
        <begin position="14"/>
        <end position="29"/>
    </location>
</feature>
<keyword evidence="9" id="KW-0227">DNA damage</keyword>
<keyword evidence="14" id="KW-0175">Coiled coil</keyword>
<dbReference type="InterPro" id="IPR006166">
    <property type="entry name" value="ERCC4_domain"/>
</dbReference>
<evidence type="ECO:0000256" key="15">
    <source>
        <dbReference type="ARBA" id="ARBA00023172"/>
    </source>
</evidence>
<gene>
    <name evidence="24" type="ORF">DM860_016008</name>
</gene>
<dbReference type="InterPro" id="IPR042530">
    <property type="entry name" value="EME1/EME2_C"/>
</dbReference>
<dbReference type="Pfam" id="PF21292">
    <property type="entry name" value="EME1-MUS81_C"/>
    <property type="match status" value="1"/>
</dbReference>
<evidence type="ECO:0000256" key="20">
    <source>
        <dbReference type="ARBA" id="ARBA00059712"/>
    </source>
</evidence>
<keyword evidence="16" id="KW-0234">DNA repair</keyword>
<dbReference type="GO" id="GO:0046872">
    <property type="term" value="F:metal ion binding"/>
    <property type="evidence" value="ECO:0007669"/>
    <property type="project" value="UniProtKB-KW"/>
</dbReference>
<dbReference type="Gene3D" id="1.10.150.670">
    <property type="entry name" value="Crossover junction endonuclease EME1, DNA-binding domain"/>
    <property type="match status" value="1"/>
</dbReference>
<dbReference type="GO" id="GO:0006281">
    <property type="term" value="P:DNA repair"/>
    <property type="evidence" value="ECO:0007669"/>
    <property type="project" value="UniProtKB-KW"/>
</dbReference>
<evidence type="ECO:0000256" key="3">
    <source>
        <dbReference type="ARBA" id="ARBA00004123"/>
    </source>
</evidence>
<dbReference type="SMART" id="SM00891">
    <property type="entry name" value="ERCC4"/>
    <property type="match status" value="1"/>
</dbReference>
<dbReference type="GO" id="GO:0016787">
    <property type="term" value="F:hydrolase activity"/>
    <property type="evidence" value="ECO:0007669"/>
    <property type="project" value="UniProtKB-KW"/>
</dbReference>
<keyword evidence="19" id="KW-0131">Cell cycle</keyword>
<keyword evidence="7" id="KW-0479">Metal-binding</keyword>
<dbReference type="GO" id="GO:0051301">
    <property type="term" value="P:cell division"/>
    <property type="evidence" value="ECO:0007669"/>
    <property type="project" value="UniProtKB-KW"/>
</dbReference>
<evidence type="ECO:0000313" key="25">
    <source>
        <dbReference type="Proteomes" id="UP000249390"/>
    </source>
</evidence>
<evidence type="ECO:0000256" key="8">
    <source>
        <dbReference type="ARBA" id="ARBA00022759"/>
    </source>
</evidence>
<keyword evidence="8" id="KW-0255">Endonuclease</keyword>
<keyword evidence="17" id="KW-0539">Nucleus</keyword>
<evidence type="ECO:0000313" key="24">
    <source>
        <dbReference type="EMBL" id="RAL45516.1"/>
    </source>
</evidence>
<evidence type="ECO:0000256" key="16">
    <source>
        <dbReference type="ARBA" id="ARBA00023204"/>
    </source>
</evidence>
<evidence type="ECO:0000256" key="11">
    <source>
        <dbReference type="ARBA" id="ARBA00022801"/>
    </source>
</evidence>
<dbReference type="AlphaFoldDB" id="A0A328DJ91"/>
<keyword evidence="11" id="KW-0378">Hydrolase</keyword>
<comment type="cofactor">
    <cofactor evidence="1">
        <name>Ca(2+)</name>
        <dbReference type="ChEBI" id="CHEBI:29108"/>
    </cofactor>
</comment>
<dbReference type="Pfam" id="PF02732">
    <property type="entry name" value="ERCC4"/>
    <property type="match status" value="1"/>
</dbReference>
<evidence type="ECO:0000256" key="22">
    <source>
        <dbReference type="SAM" id="MobiDB-lite"/>
    </source>
</evidence>
<dbReference type="EMBL" id="NQVE01000131">
    <property type="protein sequence ID" value="RAL45516.1"/>
    <property type="molecule type" value="Genomic_DNA"/>
</dbReference>
<evidence type="ECO:0000259" key="23">
    <source>
        <dbReference type="SMART" id="SM00891"/>
    </source>
</evidence>
<feature type="region of interest" description="Disordered" evidence="22">
    <location>
        <begin position="245"/>
        <end position="268"/>
    </location>
</feature>
<keyword evidence="6" id="KW-0540">Nuclease</keyword>
<dbReference type="PANTHER" id="PTHR21077:SF5">
    <property type="entry name" value="CROSSOVER JUNCTION ENDONUCLEASE MMS4"/>
    <property type="match status" value="1"/>
</dbReference>
<protein>
    <recommendedName>
        <fullName evidence="23">ERCC4 domain-containing protein</fullName>
    </recommendedName>
</protein>
<keyword evidence="15" id="KW-0233">DNA recombination</keyword>
<evidence type="ECO:0000256" key="14">
    <source>
        <dbReference type="ARBA" id="ARBA00023054"/>
    </source>
</evidence>
<evidence type="ECO:0000256" key="17">
    <source>
        <dbReference type="ARBA" id="ARBA00023242"/>
    </source>
</evidence>
<dbReference type="GO" id="GO:0048476">
    <property type="term" value="C:Holliday junction resolvase complex"/>
    <property type="evidence" value="ECO:0007669"/>
    <property type="project" value="InterPro"/>
</dbReference>
<keyword evidence="5" id="KW-0132">Cell division</keyword>
<dbReference type="GO" id="GO:0006310">
    <property type="term" value="P:DNA recombination"/>
    <property type="evidence" value="ECO:0007669"/>
    <property type="project" value="UniProtKB-KW"/>
</dbReference>
<evidence type="ECO:0000256" key="6">
    <source>
        <dbReference type="ARBA" id="ARBA00022722"/>
    </source>
</evidence>
<comment type="similarity">
    <text evidence="4">Belongs to the EME1/MMS4 family.</text>
</comment>
<evidence type="ECO:0000256" key="13">
    <source>
        <dbReference type="ARBA" id="ARBA00022842"/>
    </source>
</evidence>
<organism evidence="24 25">
    <name type="scientific">Cuscuta australis</name>
    <dbReference type="NCBI Taxonomy" id="267555"/>
    <lineage>
        <taxon>Eukaryota</taxon>
        <taxon>Viridiplantae</taxon>
        <taxon>Streptophyta</taxon>
        <taxon>Embryophyta</taxon>
        <taxon>Tracheophyta</taxon>
        <taxon>Spermatophyta</taxon>
        <taxon>Magnoliopsida</taxon>
        <taxon>eudicotyledons</taxon>
        <taxon>Gunneridae</taxon>
        <taxon>Pentapetalae</taxon>
        <taxon>asterids</taxon>
        <taxon>lamiids</taxon>
        <taxon>Solanales</taxon>
        <taxon>Convolvulaceae</taxon>
        <taxon>Cuscuteae</taxon>
        <taxon>Cuscuta</taxon>
        <taxon>Cuscuta subgen. Grammica</taxon>
        <taxon>Cuscuta sect. Cleistogrammica</taxon>
    </lineage>
</organism>
<keyword evidence="10" id="KW-0498">Mitosis</keyword>
<evidence type="ECO:0000256" key="19">
    <source>
        <dbReference type="ARBA" id="ARBA00023306"/>
    </source>
</evidence>
<reference evidence="24 25" key="1">
    <citation type="submission" date="2018-06" db="EMBL/GenBank/DDBJ databases">
        <title>The Genome of Cuscuta australis (Dodder) Provides Insight into the Evolution of Plant Parasitism.</title>
        <authorList>
            <person name="Liu H."/>
        </authorList>
    </citation>
    <scope>NUCLEOTIDE SEQUENCE [LARGE SCALE GENOMIC DNA]</scope>
    <source>
        <strain evidence="25">cv. Yunnan</strain>
        <tissue evidence="24">Vines</tissue>
    </source>
</reference>
<dbReference type="Proteomes" id="UP000249390">
    <property type="component" value="Unassembled WGS sequence"/>
</dbReference>
<evidence type="ECO:0000256" key="12">
    <source>
        <dbReference type="ARBA" id="ARBA00022837"/>
    </source>
</evidence>
<dbReference type="GO" id="GO:0005634">
    <property type="term" value="C:nucleus"/>
    <property type="evidence" value="ECO:0007669"/>
    <property type="project" value="UniProtKB-SubCell"/>
</dbReference>
<evidence type="ECO:0000256" key="18">
    <source>
        <dbReference type="ARBA" id="ARBA00023254"/>
    </source>
</evidence>
<evidence type="ECO:0000256" key="10">
    <source>
        <dbReference type="ARBA" id="ARBA00022776"/>
    </source>
</evidence>
<dbReference type="GO" id="GO:0003677">
    <property type="term" value="F:DNA binding"/>
    <property type="evidence" value="ECO:0007669"/>
    <property type="project" value="InterPro"/>
</dbReference>
<evidence type="ECO:0000256" key="21">
    <source>
        <dbReference type="ARBA" id="ARBA00066032"/>
    </source>
</evidence>
<keyword evidence="18" id="KW-0469">Meiosis</keyword>
<comment type="function">
    <text evidence="20">Interacts with MUS81 to form a DNA structure-specific endonuclease with substrate preference for branched DNA structures with a 5'-end at the branch nick. Typical substrates include 3'-flap structures, D-loops, replication forks, nicked Holliday junctions and also intact Holliday junctions with a reduced efficiency. May be required in mitosis for the processing of stalled or collapsed replication fork intermediates. Plays a role in DNA repair and in genotoxic stress-induced homologous recombination (HR) in somatic cells. Mediates a subset of meiotic recombination events that are insensitive to crossover interference.</text>
</comment>
<dbReference type="GO" id="GO:0051321">
    <property type="term" value="P:meiotic cell cycle"/>
    <property type="evidence" value="ECO:0007669"/>
    <property type="project" value="UniProtKB-KW"/>
</dbReference>
<evidence type="ECO:0000256" key="1">
    <source>
        <dbReference type="ARBA" id="ARBA00001913"/>
    </source>
</evidence>
<name>A0A328DJ91_9ASTE</name>
<keyword evidence="25" id="KW-1185">Reference proteome</keyword>
<feature type="compositionally biased region" description="Basic and acidic residues" evidence="22">
    <location>
        <begin position="252"/>
        <end position="268"/>
    </location>
</feature>
<dbReference type="CDD" id="cd20083">
    <property type="entry name" value="XPF_nuclease_EME"/>
    <property type="match status" value="1"/>
</dbReference>
<evidence type="ECO:0000256" key="4">
    <source>
        <dbReference type="ARBA" id="ARBA00005313"/>
    </source>
</evidence>
<accession>A0A328DJ91</accession>
<feature type="domain" description="ERCC4" evidence="23">
    <location>
        <begin position="326"/>
        <end position="560"/>
    </location>
</feature>
<sequence>MPEPVAVELSDSDDDRRSPDGDSRPHDTIDLSTPLAFILKKQRTELDSNPTVFVIDDEHTPEKPSLGLTASASIPSFVPETPFSGLSKQDLSMIKFSNFSSPILNAGSSGPSFVEETPIHKSRLNFLLAKCTKGAEGPQNLTSSVTNIYKSSGTNGLICLDSDSESDDISKFESQKSYDRIGFTVEMEGGTKVSSRIFHSTCLIGNTNIVEASARDSKPTSFQSDAHLGDQSLCEETDGLEPFIKALKPKSKNRDNSGRGNKIDEARERKRILKDEQLRLKDEKKLQKEQEKMLKAAQKAEAAEMKKVQKEKQNWEKGKFALKSIVALIDTRIVELGPIGGHLITRLAENGISYQITSNPIEKSILWTMGIPEQLSQIPSEPVDIKYVLLLYEAEEFCNLVLNGYLLDHASNVQSLYPLHQICYLTNKLMAYINKREQCQYKDPANSSCWKRPPIEEVLAKLATQFVGVHSRQCIDEAEVAEHVLGLTCNLAICQYRKKLSRLSINANGSLVPKDCADKDRIKKSTWLKALLAIPKVQPRFAIAIGKKYPTMKSLLKAYMNPNISVHEKEFLLSDLRIEGLLGDNRRLGEICSKRVYRILMAQSGGLITNDIESGADFFGHHQPVGLYDFDG</sequence>
<evidence type="ECO:0000256" key="7">
    <source>
        <dbReference type="ARBA" id="ARBA00022723"/>
    </source>
</evidence>
<comment type="caution">
    <text evidence="24">The sequence shown here is derived from an EMBL/GenBank/DDBJ whole genome shotgun (WGS) entry which is preliminary data.</text>
</comment>
<dbReference type="FunFam" id="1.10.150.670:FF:000007">
    <property type="entry name" value="Crossover junction endonuclease EME1B"/>
    <property type="match status" value="1"/>
</dbReference>
<dbReference type="Gene3D" id="3.40.50.10130">
    <property type="match status" value="1"/>
</dbReference>
<evidence type="ECO:0000256" key="9">
    <source>
        <dbReference type="ARBA" id="ARBA00022763"/>
    </source>
</evidence>
<dbReference type="InterPro" id="IPR033310">
    <property type="entry name" value="Mms4/EME1/EME2"/>
</dbReference>
<dbReference type="GO" id="GO:0004519">
    <property type="term" value="F:endonuclease activity"/>
    <property type="evidence" value="ECO:0007669"/>
    <property type="project" value="UniProtKB-KW"/>
</dbReference>
<comment type="subcellular location">
    <subcellularLocation>
        <location evidence="3">Nucleus</location>
    </subcellularLocation>
</comment>
<dbReference type="InterPro" id="IPR047524">
    <property type="entry name" value="XPF_nuclease_EME1_plant/arthr"/>
</dbReference>